<dbReference type="AlphaFoldDB" id="A0A3M7QQ79"/>
<keyword evidence="3" id="KW-1185">Reference proteome</keyword>
<accession>A0A3M7QQ79</accession>
<gene>
    <name evidence="2" type="ORF">BpHYR1_039316</name>
</gene>
<dbReference type="Proteomes" id="UP000276133">
    <property type="component" value="Unassembled WGS sequence"/>
</dbReference>
<evidence type="ECO:0000313" key="3">
    <source>
        <dbReference type="Proteomes" id="UP000276133"/>
    </source>
</evidence>
<keyword evidence="1" id="KW-0732">Signal</keyword>
<comment type="caution">
    <text evidence="2">The sequence shown here is derived from an EMBL/GenBank/DDBJ whole genome shotgun (WGS) entry which is preliminary data.</text>
</comment>
<feature type="signal peptide" evidence="1">
    <location>
        <begin position="1"/>
        <end position="20"/>
    </location>
</feature>
<reference evidence="2 3" key="1">
    <citation type="journal article" date="2018" name="Sci. Rep.">
        <title>Genomic signatures of local adaptation to the degree of environmental predictability in rotifers.</title>
        <authorList>
            <person name="Franch-Gras L."/>
            <person name="Hahn C."/>
            <person name="Garcia-Roger E.M."/>
            <person name="Carmona M.J."/>
            <person name="Serra M."/>
            <person name="Gomez A."/>
        </authorList>
    </citation>
    <scope>NUCLEOTIDE SEQUENCE [LARGE SCALE GENOMIC DNA]</scope>
    <source>
        <strain evidence="2">HYR1</strain>
    </source>
</reference>
<name>A0A3M7QQ79_BRAPC</name>
<sequence length="110" mass="12732">MEFFFGILILINFQFDATDCSKLDFKNAFNEIYEAATEPKEINQKSRTTVLRLACDMMVLKIIFLFLLKFIKRTFSGLVGITGTIQVLKKLNIKKIIRSKIRVGRSSFEN</sequence>
<organism evidence="2 3">
    <name type="scientific">Brachionus plicatilis</name>
    <name type="common">Marine rotifer</name>
    <name type="synonym">Brachionus muelleri</name>
    <dbReference type="NCBI Taxonomy" id="10195"/>
    <lineage>
        <taxon>Eukaryota</taxon>
        <taxon>Metazoa</taxon>
        <taxon>Spiralia</taxon>
        <taxon>Gnathifera</taxon>
        <taxon>Rotifera</taxon>
        <taxon>Eurotatoria</taxon>
        <taxon>Monogononta</taxon>
        <taxon>Pseudotrocha</taxon>
        <taxon>Ploima</taxon>
        <taxon>Brachionidae</taxon>
        <taxon>Brachionus</taxon>
    </lineage>
</organism>
<evidence type="ECO:0000313" key="2">
    <source>
        <dbReference type="EMBL" id="RNA13234.1"/>
    </source>
</evidence>
<evidence type="ECO:0000256" key="1">
    <source>
        <dbReference type="SAM" id="SignalP"/>
    </source>
</evidence>
<protein>
    <submittedName>
        <fullName evidence="2">Uncharacterized protein</fullName>
    </submittedName>
</protein>
<feature type="chain" id="PRO_5017981783" evidence="1">
    <location>
        <begin position="21"/>
        <end position="110"/>
    </location>
</feature>
<proteinExistence type="predicted"/>
<dbReference type="EMBL" id="REGN01005469">
    <property type="protein sequence ID" value="RNA13234.1"/>
    <property type="molecule type" value="Genomic_DNA"/>
</dbReference>